<accession>A0AB35UVW1</accession>
<proteinExistence type="predicted"/>
<comment type="caution">
    <text evidence="1">The sequence shown here is derived from an EMBL/GenBank/DDBJ whole genome shotgun (WGS) entry which is preliminary data.</text>
</comment>
<name>A0AB35UVW1_9FIRM</name>
<gene>
    <name evidence="1" type="ORF">MQE39_15110</name>
</gene>
<protein>
    <submittedName>
        <fullName evidence="1">Uncharacterized protein</fullName>
    </submittedName>
</protein>
<organism evidence="1 2">
    <name type="scientific">Dielma fastidiosa</name>
    <dbReference type="NCBI Taxonomy" id="1034346"/>
    <lineage>
        <taxon>Bacteria</taxon>
        <taxon>Bacillati</taxon>
        <taxon>Bacillota</taxon>
        <taxon>Erysipelotrichia</taxon>
        <taxon>Erysipelotrichales</taxon>
        <taxon>Erysipelotrichaceae</taxon>
        <taxon>Dielma</taxon>
    </lineage>
</organism>
<evidence type="ECO:0000313" key="2">
    <source>
        <dbReference type="Proteomes" id="UP001276902"/>
    </source>
</evidence>
<reference evidence="1" key="1">
    <citation type="submission" date="2022-03" db="EMBL/GenBank/DDBJ databases">
        <title>First case of bacteraemia caused by Dielma fastidiosa in a patient hospitalised with diverticulitis.</title>
        <authorList>
            <person name="Forman-Ankjaer B."/>
            <person name="Hvid-Jensen F."/>
            <person name="Kobel C.M."/>
            <person name="Greve T."/>
        </authorList>
    </citation>
    <scope>NUCLEOTIDE SEQUENCE</scope>
    <source>
        <strain evidence="1">AUH_DF_2021</strain>
    </source>
</reference>
<dbReference type="EMBL" id="JALDAW010000023">
    <property type="protein sequence ID" value="MDY5169449.1"/>
    <property type="molecule type" value="Genomic_DNA"/>
</dbReference>
<dbReference type="Proteomes" id="UP001276902">
    <property type="component" value="Unassembled WGS sequence"/>
</dbReference>
<dbReference type="AlphaFoldDB" id="A0AB35UVW1"/>
<evidence type="ECO:0000313" key="1">
    <source>
        <dbReference type="EMBL" id="MDY5169449.1"/>
    </source>
</evidence>
<dbReference type="RefSeq" id="WP_320884593.1">
    <property type="nucleotide sequence ID" value="NZ_BAABZA010000001.1"/>
</dbReference>
<sequence>MKSKFKLFVAISCCGIALLLYDSVRHERPAESPSVIAQQFHVEWQTDDFKLNQTHHYYSILFPSKKTYVMFGIYPNNDKVYMQVCKNTKGYDILKFNDKYWNQVDKVINTVYHELPLTIKLKKDFSVNVPVMIATASLVNQGVYVNVLYIDTNDVDGELTDKNPTISKIIQFLDRTLILNE</sequence>